<keyword evidence="2" id="KW-1185">Reference proteome</keyword>
<proteinExistence type="predicted"/>
<sequence length="68" mass="7623">MKDSLQERRKIRKRGRRTKLRGVLQASCCLKKSDCCLPPTPVCFLEDSGGSTNFCLLFCSCFPSLCCS</sequence>
<organism evidence="1 2">
    <name type="scientific">Cordylochernes scorpioides</name>
    <dbReference type="NCBI Taxonomy" id="51811"/>
    <lineage>
        <taxon>Eukaryota</taxon>
        <taxon>Metazoa</taxon>
        <taxon>Ecdysozoa</taxon>
        <taxon>Arthropoda</taxon>
        <taxon>Chelicerata</taxon>
        <taxon>Arachnida</taxon>
        <taxon>Pseudoscorpiones</taxon>
        <taxon>Cheliferoidea</taxon>
        <taxon>Chernetidae</taxon>
        <taxon>Cordylochernes</taxon>
    </lineage>
</organism>
<evidence type="ECO:0000313" key="1">
    <source>
        <dbReference type="EMBL" id="UYV72977.1"/>
    </source>
</evidence>
<name>A0ABY6KYJ9_9ARAC</name>
<dbReference type="EMBL" id="CP092872">
    <property type="protein sequence ID" value="UYV72977.1"/>
    <property type="molecule type" value="Genomic_DNA"/>
</dbReference>
<dbReference type="Proteomes" id="UP001235939">
    <property type="component" value="Chromosome 10"/>
</dbReference>
<gene>
    <name evidence="1" type="ORF">LAZ67_10001369</name>
</gene>
<reference evidence="1 2" key="1">
    <citation type="submission" date="2022-01" db="EMBL/GenBank/DDBJ databases">
        <title>A chromosomal length assembly of Cordylochernes scorpioides.</title>
        <authorList>
            <person name="Zeh D."/>
            <person name="Zeh J."/>
        </authorList>
    </citation>
    <scope>NUCLEOTIDE SEQUENCE [LARGE SCALE GENOMIC DNA]</scope>
    <source>
        <strain evidence="1">IN4F17</strain>
        <tissue evidence="1">Whole Body</tissue>
    </source>
</reference>
<evidence type="ECO:0000313" key="2">
    <source>
        <dbReference type="Proteomes" id="UP001235939"/>
    </source>
</evidence>
<accession>A0ABY6KYJ9</accession>
<protein>
    <submittedName>
        <fullName evidence="1">Uncharacterized protein</fullName>
    </submittedName>
</protein>